<keyword evidence="2" id="KW-1185">Reference proteome</keyword>
<gene>
    <name evidence="1" type="ORF">ACFOMH_18865</name>
</gene>
<proteinExistence type="predicted"/>
<dbReference type="RefSeq" id="WP_377746426.1">
    <property type="nucleotide sequence ID" value="NZ_JBHRXJ010000021.1"/>
</dbReference>
<sequence>MNADVTENTVDEFEAYNAQIPGGDVLQIGRWTQNAQKTGFYRPLLVDMNDGFHPAFASRGNHDIDSLGTVTVSQHAYTDHDTADALQTTFANEGDRGLSVAEKEMAAQQPDETIVWQDRWQFDGDGQHEIRPIVVQTAAGFHPGAETSYMGGDDGYGFSDQAFSTLERAKHFAGGYAYDSDGLAEAVQKFDVAAQKIADLSDAPEQTVGVRVALDAALREVGSSAAQVARGDTASLAALTGDPAQVSRIVDTVTATSDRVMYDLVRDEVRRAGLDESDANAIDGFIGATYGSEEAYIQQTNTRFQLADFRSVGISLIAGRQSEIPSLTDEQAAGFRKDFDGVYGEGAYDQFRAGDTHVIAKDYPTAQDRQAILRGVQEHEGDLANLTEADRQERDDAFRLARRIQRADWHYNYSDDSSVRSRGAFETHEVKTDAAEFASRSSYHAEWVSAAWDASEAPGASATFKGYVPAADRVAVAGFDSFEVQTKAAAGQDKEMVVDAKSENLADIEADSASMMMKLVKDTAENLTFIRENLSQLPPEHQASVGEVFTRVIKDAAGHYGIEMLSGDRSVTITGKGSDLDMDL</sequence>
<accession>A0ABV7RD33</accession>
<evidence type="ECO:0000313" key="2">
    <source>
        <dbReference type="Proteomes" id="UP001595721"/>
    </source>
</evidence>
<dbReference type="Proteomes" id="UP001595721">
    <property type="component" value="Unassembled WGS sequence"/>
</dbReference>
<evidence type="ECO:0000313" key="1">
    <source>
        <dbReference type="EMBL" id="MFC3530236.1"/>
    </source>
</evidence>
<dbReference type="EMBL" id="JBHRXJ010000021">
    <property type="protein sequence ID" value="MFC3530236.1"/>
    <property type="molecule type" value="Genomic_DNA"/>
</dbReference>
<organism evidence="1 2">
    <name type="scientific">Paracoccus mangrovi</name>
    <dbReference type="NCBI Taxonomy" id="1715645"/>
    <lineage>
        <taxon>Bacteria</taxon>
        <taxon>Pseudomonadati</taxon>
        <taxon>Pseudomonadota</taxon>
        <taxon>Alphaproteobacteria</taxon>
        <taxon>Rhodobacterales</taxon>
        <taxon>Paracoccaceae</taxon>
        <taxon>Paracoccus</taxon>
    </lineage>
</organism>
<protein>
    <submittedName>
        <fullName evidence="1">Uncharacterized protein</fullName>
    </submittedName>
</protein>
<comment type="caution">
    <text evidence="1">The sequence shown here is derived from an EMBL/GenBank/DDBJ whole genome shotgun (WGS) entry which is preliminary data.</text>
</comment>
<reference evidence="2" key="1">
    <citation type="journal article" date="2019" name="Int. J. Syst. Evol. Microbiol.">
        <title>The Global Catalogue of Microorganisms (GCM) 10K type strain sequencing project: providing services to taxonomists for standard genome sequencing and annotation.</title>
        <authorList>
            <consortium name="The Broad Institute Genomics Platform"/>
            <consortium name="The Broad Institute Genome Sequencing Center for Infectious Disease"/>
            <person name="Wu L."/>
            <person name="Ma J."/>
        </authorList>
    </citation>
    <scope>NUCLEOTIDE SEQUENCE [LARGE SCALE GENOMIC DNA]</scope>
    <source>
        <strain evidence="2">KCTC 42899</strain>
    </source>
</reference>
<name>A0ABV7RD33_9RHOB</name>